<evidence type="ECO:0000256" key="12">
    <source>
        <dbReference type="ARBA" id="ARBA00022840"/>
    </source>
</evidence>
<comment type="function">
    <text evidence="1">Catalyzes the phosphorylation of the beta-carboxyl group of aspartic acid with ATP to yield 4-phospho-L-aspartate, which is involved in the branched biosynthetic pathway leading to the biosynthesis of amino acids lysine, threonine, isoleucine and methionine.</text>
</comment>
<evidence type="ECO:0000256" key="2">
    <source>
        <dbReference type="ARBA" id="ARBA00004766"/>
    </source>
</evidence>
<keyword evidence="12 16" id="KW-0067">ATP-binding</keyword>
<comment type="pathway">
    <text evidence="4 18">Amino-acid biosynthesis; L-threonine biosynthesis; L-threonine from L-aspartate: step 1/5.</text>
</comment>
<evidence type="ECO:0000256" key="10">
    <source>
        <dbReference type="ARBA" id="ARBA00022741"/>
    </source>
</evidence>
<comment type="caution">
    <text evidence="21">The sequence shown here is derived from an EMBL/GenBank/DDBJ whole genome shotgun (WGS) entry which is preliminary data.</text>
</comment>
<reference evidence="21 22" key="1">
    <citation type="submission" date="2018-05" db="EMBL/GenBank/DDBJ databases">
        <title>Evolution of GPA BGCs.</title>
        <authorList>
            <person name="Waglechner N."/>
            <person name="Wright G.D."/>
        </authorList>
    </citation>
    <scope>NUCLEOTIDE SEQUENCE [LARGE SCALE GENOMIC DNA]</scope>
    <source>
        <strain evidence="21 22">A82846</strain>
    </source>
</reference>
<dbReference type="EMBL" id="QHKI01000037">
    <property type="protein sequence ID" value="RSM78195.1"/>
    <property type="molecule type" value="Genomic_DNA"/>
</dbReference>
<feature type="domain" description="Aspartate/glutamate/uridylate kinase" evidence="19">
    <location>
        <begin position="2"/>
        <end position="226"/>
    </location>
</feature>
<evidence type="ECO:0000256" key="4">
    <source>
        <dbReference type="ARBA" id="ARBA00005139"/>
    </source>
</evidence>
<evidence type="ECO:0000256" key="13">
    <source>
        <dbReference type="ARBA" id="ARBA00022915"/>
    </source>
</evidence>
<evidence type="ECO:0000256" key="6">
    <source>
        <dbReference type="ARBA" id="ARBA00013059"/>
    </source>
</evidence>
<evidence type="ECO:0000256" key="18">
    <source>
        <dbReference type="RuleBase" id="RU004249"/>
    </source>
</evidence>
<dbReference type="InterPro" id="IPR045865">
    <property type="entry name" value="ACT-like_dom_sf"/>
</dbReference>
<evidence type="ECO:0000259" key="20">
    <source>
        <dbReference type="Pfam" id="PF22468"/>
    </source>
</evidence>
<evidence type="ECO:0000256" key="8">
    <source>
        <dbReference type="ARBA" id="ARBA00022605"/>
    </source>
</evidence>
<evidence type="ECO:0000313" key="22">
    <source>
        <dbReference type="Proteomes" id="UP000287547"/>
    </source>
</evidence>
<evidence type="ECO:0000259" key="19">
    <source>
        <dbReference type="Pfam" id="PF00696"/>
    </source>
</evidence>
<dbReference type="InterPro" id="IPR001048">
    <property type="entry name" value="Asp/Glu/Uridylate_kinase"/>
</dbReference>
<dbReference type="InterPro" id="IPR041740">
    <property type="entry name" value="AKii-LysC-BS"/>
</dbReference>
<dbReference type="UniPathway" id="UPA00050">
    <property type="reaction ID" value="UER00461"/>
</dbReference>
<dbReference type="InterPro" id="IPR036393">
    <property type="entry name" value="AceGlu_kinase-like_sf"/>
</dbReference>
<dbReference type="InterPro" id="IPR018042">
    <property type="entry name" value="Aspartate_kinase_CS"/>
</dbReference>
<dbReference type="GO" id="GO:0004072">
    <property type="term" value="F:aspartate kinase activity"/>
    <property type="evidence" value="ECO:0007669"/>
    <property type="project" value="UniProtKB-EC"/>
</dbReference>
<dbReference type="PANTHER" id="PTHR21499">
    <property type="entry name" value="ASPARTATE KINASE"/>
    <property type="match status" value="1"/>
</dbReference>
<comment type="pathway">
    <text evidence="3 18">Amino-acid biosynthesis; L-methionine biosynthesis via de novo pathway; L-homoserine from L-aspartate: step 1/3.</text>
</comment>
<comment type="catalytic activity">
    <reaction evidence="15 17">
        <text>L-aspartate + ATP = 4-phospho-L-aspartate + ADP</text>
        <dbReference type="Rhea" id="RHEA:23776"/>
        <dbReference type="ChEBI" id="CHEBI:29991"/>
        <dbReference type="ChEBI" id="CHEBI:30616"/>
        <dbReference type="ChEBI" id="CHEBI:57535"/>
        <dbReference type="ChEBI" id="CHEBI:456216"/>
        <dbReference type="EC" id="2.7.2.4"/>
    </reaction>
</comment>
<feature type="domain" description="Aspartokinase ACT" evidence="20">
    <location>
        <begin position="342"/>
        <end position="400"/>
    </location>
</feature>
<evidence type="ECO:0000256" key="17">
    <source>
        <dbReference type="RuleBase" id="RU003448"/>
    </source>
</evidence>
<keyword evidence="10 16" id="KW-0547">Nucleotide-binding</keyword>
<dbReference type="Gene3D" id="3.40.1160.10">
    <property type="entry name" value="Acetylglutamate kinase-like"/>
    <property type="match status" value="1"/>
</dbReference>
<accession>A0A428Z0W9</accession>
<keyword evidence="11 17" id="KW-0418">Kinase</keyword>
<evidence type="ECO:0000313" key="21">
    <source>
        <dbReference type="EMBL" id="RSM78195.1"/>
    </source>
</evidence>
<dbReference type="Gene3D" id="3.30.2130.10">
    <property type="entry name" value="VC0802-like"/>
    <property type="match status" value="1"/>
</dbReference>
<dbReference type="GO" id="GO:0005829">
    <property type="term" value="C:cytosol"/>
    <property type="evidence" value="ECO:0007669"/>
    <property type="project" value="TreeGrafter"/>
</dbReference>
<dbReference type="PROSITE" id="PS00324">
    <property type="entry name" value="ASPARTOKINASE"/>
    <property type="match status" value="1"/>
</dbReference>
<sequence length="405" mass="42620">MLVQKYGGSSLATLAKVRAVAERVARTYKAGNRLAVVLSAQGDTTDELLALAAEMSGVPHRRELDQLLATGECRSIVLLVLALHELGVPAISLTGPQAGINAVGKHGEAFISDIDTGRIQRLLDQGQVVVVAGFQGINADGDIATLGRGGSDTTAVALAAALRADRCEIYTDVDGVYTADPRTVPTARPLSIVDPGVLAELTFAGAKVVHARAVELAAMEQVAVWVGGSFSDTPGTVVPARSDEVMLETRSAVVAVAHDTDVARVLVRTDAGSADPTPELLAILARHAVPVDLVARSGPHEDEYRVGFTIRGTDADEVLSTLHPVGVAKGWQIRVDTDVAKLSLVGMGLLTRPDYASRLLATLAADGITTSWVSISQLRISAVIRADRIEKAVFAVHREFQLEAE</sequence>
<comment type="similarity">
    <text evidence="5 17">Belongs to the aspartokinase family.</text>
</comment>
<dbReference type="GO" id="GO:0009088">
    <property type="term" value="P:threonine biosynthetic process"/>
    <property type="evidence" value="ECO:0007669"/>
    <property type="project" value="UniProtKB-UniPathway"/>
</dbReference>
<feature type="binding site" evidence="16">
    <location>
        <position position="72"/>
    </location>
    <ligand>
        <name>substrate</name>
    </ligand>
</feature>
<dbReference type="InterPro" id="IPR001341">
    <property type="entry name" value="Asp_kinase"/>
</dbReference>
<evidence type="ECO:0000256" key="11">
    <source>
        <dbReference type="ARBA" id="ARBA00022777"/>
    </source>
</evidence>
<dbReference type="AlphaFoldDB" id="A0A428Z0W9"/>
<feature type="binding site" evidence="16">
    <location>
        <position position="182"/>
    </location>
    <ligand>
        <name>ATP</name>
        <dbReference type="ChEBI" id="CHEBI:30616"/>
    </ligand>
</feature>
<dbReference type="GO" id="GO:0005524">
    <property type="term" value="F:ATP binding"/>
    <property type="evidence" value="ECO:0007669"/>
    <property type="project" value="UniProtKB-KW"/>
</dbReference>
<dbReference type="SUPFAM" id="SSF55021">
    <property type="entry name" value="ACT-like"/>
    <property type="match status" value="1"/>
</dbReference>
<organism evidence="21 22">
    <name type="scientific">Kibdelosporangium aridum</name>
    <dbReference type="NCBI Taxonomy" id="2030"/>
    <lineage>
        <taxon>Bacteria</taxon>
        <taxon>Bacillati</taxon>
        <taxon>Actinomycetota</taxon>
        <taxon>Actinomycetes</taxon>
        <taxon>Pseudonocardiales</taxon>
        <taxon>Pseudonocardiaceae</taxon>
        <taxon>Kibdelosporangium</taxon>
    </lineage>
</organism>
<keyword evidence="8 18" id="KW-0028">Amino-acid biosynthesis</keyword>
<dbReference type="PANTHER" id="PTHR21499:SF3">
    <property type="entry name" value="ASPARTOKINASE"/>
    <property type="match status" value="1"/>
</dbReference>
<name>A0A428Z0W9_KIBAR</name>
<keyword evidence="13" id="KW-0220">Diaminopimelate biosynthesis</keyword>
<dbReference type="InterPro" id="IPR054352">
    <property type="entry name" value="ACT_Aspartokinase"/>
</dbReference>
<dbReference type="CDD" id="cd04261">
    <property type="entry name" value="AAK_AKii-LysC-BS"/>
    <property type="match status" value="1"/>
</dbReference>
<dbReference type="PIRSF" id="PIRSF000726">
    <property type="entry name" value="Asp_kin"/>
    <property type="match status" value="1"/>
</dbReference>
<evidence type="ECO:0000256" key="7">
    <source>
        <dbReference type="ARBA" id="ARBA00016273"/>
    </source>
</evidence>
<keyword evidence="9 17" id="KW-0808">Transferase</keyword>
<dbReference type="GO" id="GO:0009090">
    <property type="term" value="P:homoserine biosynthetic process"/>
    <property type="evidence" value="ECO:0007669"/>
    <property type="project" value="TreeGrafter"/>
</dbReference>
<evidence type="ECO:0000256" key="15">
    <source>
        <dbReference type="ARBA" id="ARBA00047872"/>
    </source>
</evidence>
<dbReference type="UniPathway" id="UPA00051">
    <property type="reaction ID" value="UER00462"/>
</dbReference>
<feature type="binding site" evidence="16">
    <location>
        <begin position="207"/>
        <end position="208"/>
    </location>
    <ligand>
        <name>ATP</name>
        <dbReference type="ChEBI" id="CHEBI:30616"/>
    </ligand>
</feature>
<gene>
    <name evidence="21" type="ORF">DMH04_33715</name>
</gene>
<dbReference type="CDD" id="cd04868">
    <property type="entry name" value="ACT_AK-like"/>
    <property type="match status" value="1"/>
</dbReference>
<dbReference type="Proteomes" id="UP000287547">
    <property type="component" value="Unassembled WGS sequence"/>
</dbReference>
<dbReference type="SUPFAM" id="SSF53633">
    <property type="entry name" value="Carbamate kinase-like"/>
    <property type="match status" value="1"/>
</dbReference>
<dbReference type="EC" id="2.7.2.4" evidence="6 17"/>
<dbReference type="OrthoDB" id="9799110at2"/>
<dbReference type="Pfam" id="PF22468">
    <property type="entry name" value="ACT_9"/>
    <property type="match status" value="1"/>
</dbReference>
<dbReference type="NCBIfam" id="TIGR00657">
    <property type="entry name" value="asp_kinases"/>
    <property type="match status" value="1"/>
</dbReference>
<feature type="binding site" evidence="16">
    <location>
        <position position="45"/>
    </location>
    <ligand>
        <name>substrate</name>
    </ligand>
</feature>
<comment type="pathway">
    <text evidence="2 18">Amino-acid biosynthesis; L-lysine biosynthesis via DAP pathway; (S)-tetrahydrodipicolinate from L-aspartate: step 1/4.</text>
</comment>
<dbReference type="NCBIfam" id="NF005154">
    <property type="entry name" value="PRK06635.1-2"/>
    <property type="match status" value="1"/>
</dbReference>
<evidence type="ECO:0000256" key="3">
    <source>
        <dbReference type="ARBA" id="ARBA00004986"/>
    </source>
</evidence>
<dbReference type="Pfam" id="PF00696">
    <property type="entry name" value="AA_kinase"/>
    <property type="match status" value="1"/>
</dbReference>
<proteinExistence type="inferred from homology"/>
<protein>
    <recommendedName>
        <fullName evidence="7 17">Aspartokinase</fullName>
        <ecNumber evidence="6 17">2.7.2.4</ecNumber>
    </recommendedName>
</protein>
<feature type="binding site" evidence="16">
    <location>
        <begin position="171"/>
        <end position="172"/>
    </location>
    <ligand>
        <name>ATP</name>
        <dbReference type="ChEBI" id="CHEBI:30616"/>
    </ligand>
</feature>
<dbReference type="GO" id="GO:0009089">
    <property type="term" value="P:lysine biosynthetic process via diaminopimelate"/>
    <property type="evidence" value="ECO:0007669"/>
    <property type="project" value="UniProtKB-UniPathway"/>
</dbReference>
<dbReference type="GO" id="GO:0019877">
    <property type="term" value="P:diaminopimelate biosynthetic process"/>
    <property type="evidence" value="ECO:0007669"/>
    <property type="project" value="UniProtKB-KW"/>
</dbReference>
<evidence type="ECO:0000256" key="5">
    <source>
        <dbReference type="ARBA" id="ARBA00010122"/>
    </source>
</evidence>
<feature type="binding site" evidence="16">
    <location>
        <position position="177"/>
    </location>
    <ligand>
        <name>ATP</name>
        <dbReference type="ChEBI" id="CHEBI:30616"/>
    </ligand>
</feature>
<dbReference type="NCBIfam" id="NF005155">
    <property type="entry name" value="PRK06635.1-4"/>
    <property type="match status" value="1"/>
</dbReference>
<evidence type="ECO:0000256" key="9">
    <source>
        <dbReference type="ARBA" id="ARBA00022679"/>
    </source>
</evidence>
<evidence type="ECO:0000256" key="1">
    <source>
        <dbReference type="ARBA" id="ARBA00002843"/>
    </source>
</evidence>
<feature type="binding site" evidence="16">
    <location>
        <begin position="5"/>
        <end position="8"/>
    </location>
    <ligand>
        <name>ATP</name>
        <dbReference type="ChEBI" id="CHEBI:30616"/>
    </ligand>
</feature>
<dbReference type="InterPro" id="IPR005260">
    <property type="entry name" value="Asp_kin_monofn"/>
</dbReference>
<keyword evidence="14" id="KW-0457">Lysine biosynthesis</keyword>
<dbReference type="UniPathway" id="UPA00034">
    <property type="reaction ID" value="UER00015"/>
</dbReference>
<evidence type="ECO:0000256" key="16">
    <source>
        <dbReference type="PIRSR" id="PIRSR000726-1"/>
    </source>
</evidence>
<evidence type="ECO:0000256" key="14">
    <source>
        <dbReference type="ARBA" id="ARBA00023154"/>
    </source>
</evidence>